<dbReference type="SUPFAM" id="SSF53335">
    <property type="entry name" value="S-adenosyl-L-methionine-dependent methyltransferases"/>
    <property type="match status" value="1"/>
</dbReference>
<dbReference type="EMBL" id="LFMY01000001">
    <property type="protein sequence ID" value="OKL64513.1"/>
    <property type="molecule type" value="Genomic_DNA"/>
</dbReference>
<comment type="caution">
    <text evidence="1">The sequence shown here is derived from an EMBL/GenBank/DDBJ whole genome shotgun (WGS) entry which is preliminary data.</text>
</comment>
<dbReference type="InterPro" id="IPR029063">
    <property type="entry name" value="SAM-dependent_MTases_sf"/>
</dbReference>
<dbReference type="RefSeq" id="XP_020124634.1">
    <property type="nucleotide sequence ID" value="XM_020260665.1"/>
</dbReference>
<dbReference type="STRING" id="1441469.A0A225AY05"/>
<organism evidence="1 2">
    <name type="scientific">Talaromyces atroroseus</name>
    <dbReference type="NCBI Taxonomy" id="1441469"/>
    <lineage>
        <taxon>Eukaryota</taxon>
        <taxon>Fungi</taxon>
        <taxon>Dikarya</taxon>
        <taxon>Ascomycota</taxon>
        <taxon>Pezizomycotina</taxon>
        <taxon>Eurotiomycetes</taxon>
        <taxon>Eurotiomycetidae</taxon>
        <taxon>Eurotiales</taxon>
        <taxon>Trichocomaceae</taxon>
        <taxon>Talaromyces</taxon>
        <taxon>Talaromyces sect. Trachyspermi</taxon>
    </lineage>
</organism>
<gene>
    <name evidence="1" type="ORF">UA08_00817</name>
</gene>
<sequence>MAQPPTMQSTPRDVAYIDTTQAYDQWANVYDTDGNFLQALDTIEMRSLLPDFWTQVKKEYLRRQQPSRRPSTITSESSTIVSEDGLGAVDAQIIGLDASNGMLDVARQKVQDFQRNTAIAVDVKLAPFDLLDQSSLDAGTLDLVNNTDGMISTLVAEHIPLDIYFASAAAILRPGACFLITNMHAEMGQISQAGFVDSATGSKVRPSRSYAHSVTHLLAEAAKAGFEVVSLPSTTNTGSKGDVEGVIERTVTQDMVEKLGKRSLKYVGVTVWLGVCLRKI</sequence>
<dbReference type="OrthoDB" id="66144at2759"/>
<dbReference type="Gene3D" id="3.40.50.150">
    <property type="entry name" value="Vaccinia Virus protein VP39"/>
    <property type="match status" value="1"/>
</dbReference>
<evidence type="ECO:0008006" key="3">
    <source>
        <dbReference type="Google" id="ProtNLM"/>
    </source>
</evidence>
<name>A0A225AY05_TALAT</name>
<dbReference type="GeneID" id="31000572"/>
<dbReference type="Proteomes" id="UP000214365">
    <property type="component" value="Unassembled WGS sequence"/>
</dbReference>
<evidence type="ECO:0000313" key="1">
    <source>
        <dbReference type="EMBL" id="OKL64513.1"/>
    </source>
</evidence>
<accession>A0A225AY05</accession>
<evidence type="ECO:0000313" key="2">
    <source>
        <dbReference type="Proteomes" id="UP000214365"/>
    </source>
</evidence>
<reference evidence="1 2" key="1">
    <citation type="submission" date="2015-06" db="EMBL/GenBank/DDBJ databases">
        <title>Talaromyces atroroseus IBT 11181 draft genome.</title>
        <authorList>
            <person name="Rasmussen K.B."/>
            <person name="Rasmussen S."/>
            <person name="Petersen B."/>
            <person name="Sicheritz-Ponten T."/>
            <person name="Mortensen U.H."/>
            <person name="Thrane U."/>
        </authorList>
    </citation>
    <scope>NUCLEOTIDE SEQUENCE [LARGE SCALE GENOMIC DNA]</scope>
    <source>
        <strain evidence="1 2">IBT 11181</strain>
    </source>
</reference>
<protein>
    <recommendedName>
        <fullName evidence="3">Methyltransferase type 11 domain-containing protein</fullName>
    </recommendedName>
</protein>
<keyword evidence="2" id="KW-1185">Reference proteome</keyword>
<proteinExistence type="predicted"/>
<dbReference type="AlphaFoldDB" id="A0A225AY05"/>